<dbReference type="eggNOG" id="arCOG10187">
    <property type="taxonomic scope" value="Archaea"/>
</dbReference>
<dbReference type="OrthoDB" id="247704at2157"/>
<feature type="region of interest" description="Disordered" evidence="1">
    <location>
        <begin position="372"/>
        <end position="392"/>
    </location>
</feature>
<feature type="region of interest" description="Disordered" evidence="1">
    <location>
        <begin position="278"/>
        <end position="353"/>
    </location>
</feature>
<feature type="compositionally biased region" description="Polar residues" evidence="1">
    <location>
        <begin position="292"/>
        <end position="301"/>
    </location>
</feature>
<feature type="region of interest" description="Disordered" evidence="1">
    <location>
        <begin position="1"/>
        <end position="24"/>
    </location>
</feature>
<dbReference type="AlphaFoldDB" id="D3STB8"/>
<proteinExistence type="predicted"/>
<dbReference type="GO" id="GO:0016829">
    <property type="term" value="F:lyase activity"/>
    <property type="evidence" value="ECO:0007669"/>
    <property type="project" value="UniProtKB-KW"/>
</dbReference>
<sequence length="561" mass="58518">MARDTVLEGDGSSDQKPADGVSAGNDSLLGRRSYIGLVGSAAAAVAMSGVGAASEDYDVIEVGAGQTETVHLSDGETFSNVLIDITASNAKFHIRALADNWEIRNVGFRGNWDSTDKEDAIICQVNSPNASGLIENVYFMGSENDNTYPGITGINVANGHAGDLEIRNVNIQNCPDNSIYASNPGDSSRHPSGAGGGGPVVIKDSYARNSRAAGFRVGTDGSIVENCVVVDCDKGFWGYYEHTAVKDCDISGSAHADVRCGAPDWVKGQNAEVTVTNTRYGTDDNRGAAIHGSSSGTPQRTEPSEVEGVPLSAEEAASGSSGSGRPGDGSDEDDADDEDDAENEEPADGHLLSFVTEPDARYAGYEFTADGPVGFAEAPDPTPSGGRIEGGTYTSEDFVEETDDGWHAGGVTGGGHGDAFRVDGTITSIEIGQPDVMWVELDGERLDPDEIIEQTGGEPDDDDTDEGDDSDESDEPDEPSDDRTNVIVIDACGTSGETTFSFDVTGDVRHTPYLGSQNGSISGSTVSGTIANACDAYEFSGDIENFRLAGNANVSVEYDAL</sequence>
<evidence type="ECO:0000313" key="4">
    <source>
        <dbReference type="Proteomes" id="UP000001879"/>
    </source>
</evidence>
<reference evidence="2" key="4">
    <citation type="submission" date="2016-09" db="EMBL/GenBank/DDBJ databases">
        <authorList>
            <person name="Pfeiffer F."/>
        </authorList>
    </citation>
    <scope>NUCLEOTIDE SEQUENCE</scope>
    <source>
        <strain evidence="2">ATCC 43099</strain>
    </source>
</reference>
<dbReference type="Proteomes" id="UP000001879">
    <property type="component" value="Chromosome"/>
</dbReference>
<feature type="compositionally biased region" description="Acidic residues" evidence="1">
    <location>
        <begin position="450"/>
        <end position="480"/>
    </location>
</feature>
<dbReference type="HOGENOM" id="CLU_032538_0_0_2"/>
<evidence type="ECO:0000313" key="3">
    <source>
        <dbReference type="EMBL" id="ELY28872.1"/>
    </source>
</evidence>
<dbReference type="EMBL" id="AOHS01000040">
    <property type="protein sequence ID" value="ELY28872.1"/>
    <property type="molecule type" value="Genomic_DNA"/>
</dbReference>
<dbReference type="Proteomes" id="UP000011543">
    <property type="component" value="Unassembled WGS sequence"/>
</dbReference>
<reference evidence="2 4" key="2">
    <citation type="journal article" date="2012" name="BMC Genomics">
        <title>A comparative genomics perspective on the genetic content of the alkaliphilic haloarchaeon Natrialba magadii ATCC 43099T.</title>
        <authorList>
            <person name="Siddaramappa S."/>
            <person name="Challacombe J.F."/>
            <person name="Decastro R.E."/>
            <person name="Pfeiffer F."/>
            <person name="Sastre D.E."/>
            <person name="Gimenez M.I."/>
            <person name="Paggi R.A."/>
            <person name="Detter J.C."/>
            <person name="Davenport K.W."/>
            <person name="Goodwin L.A."/>
            <person name="Kyrpides N."/>
            <person name="Tapia R."/>
            <person name="Pitluck S."/>
            <person name="Lucas S."/>
            <person name="Woyke T."/>
            <person name="Maupin-Furlow J.A."/>
        </authorList>
    </citation>
    <scope>NUCLEOTIDE SEQUENCE [LARGE SCALE GENOMIC DNA]</scope>
    <source>
        <strain evidence="2">ATCC 43099</strain>
        <strain evidence="4">ATCC 43099 / DSM 3394 / CCM 3739 / CIP 104546 / IAM 13178 / JCM 8861 / NBRC 102185 / NCIMB 2190 / MS3</strain>
    </source>
</reference>
<dbReference type="KEGG" id="nmg:Nmag_3435"/>
<evidence type="ECO:0000313" key="5">
    <source>
        <dbReference type="Proteomes" id="UP000011543"/>
    </source>
</evidence>
<protein>
    <submittedName>
        <fullName evidence="2">Pectin lyase domain protein</fullName>
    </submittedName>
</protein>
<dbReference type="GeneID" id="8826301"/>
<keyword evidence="4" id="KW-1185">Reference proteome</keyword>
<evidence type="ECO:0000256" key="1">
    <source>
        <dbReference type="SAM" id="MobiDB-lite"/>
    </source>
</evidence>
<name>D3STB8_NATMM</name>
<dbReference type="InterPro" id="IPR006626">
    <property type="entry name" value="PbH1"/>
</dbReference>
<dbReference type="EMBL" id="CP001932">
    <property type="protein sequence ID" value="ADD06985.1"/>
    <property type="molecule type" value="Genomic_DNA"/>
</dbReference>
<gene>
    <name evidence="2" type="ordered locus">Nmag_3435</name>
    <name evidence="3" type="ORF">C500_13040</name>
</gene>
<dbReference type="RefSeq" id="WP_004267825.1">
    <property type="nucleotide sequence ID" value="NC_013922.1"/>
</dbReference>
<dbReference type="SMART" id="SM00710">
    <property type="entry name" value="PbH1"/>
    <property type="match status" value="5"/>
</dbReference>
<evidence type="ECO:0000313" key="2">
    <source>
        <dbReference type="EMBL" id="ADD06985.1"/>
    </source>
</evidence>
<organism evidence="2 4">
    <name type="scientific">Natrialba magadii (strain ATCC 43099 / DSM 3394 / CCM 3739 / CIP 104546 / IAM 13178 / JCM 8861 / NBRC 102185 / NCIMB 2190 / MS3)</name>
    <name type="common">Natronobacterium magadii</name>
    <dbReference type="NCBI Taxonomy" id="547559"/>
    <lineage>
        <taxon>Archaea</taxon>
        <taxon>Methanobacteriati</taxon>
        <taxon>Methanobacteriota</taxon>
        <taxon>Stenosarchaea group</taxon>
        <taxon>Halobacteria</taxon>
        <taxon>Halobacteriales</taxon>
        <taxon>Natrialbaceae</taxon>
        <taxon>Natrialba</taxon>
    </lineage>
</organism>
<dbReference type="InterPro" id="IPR011050">
    <property type="entry name" value="Pectin_lyase_fold/virulence"/>
</dbReference>
<dbReference type="PaxDb" id="547559-Nmag_3435"/>
<reference evidence="3 5" key="3">
    <citation type="journal article" date="2014" name="PLoS Genet.">
        <title>Phylogenetically driven sequencing of extremely halophilic archaea reveals strategies for static and dynamic osmo-response.</title>
        <authorList>
            <person name="Becker E.A."/>
            <person name="Seitzer P.M."/>
            <person name="Tritt A."/>
            <person name="Larsen D."/>
            <person name="Krusor M."/>
            <person name="Yao A.I."/>
            <person name="Wu D."/>
            <person name="Madern D."/>
            <person name="Eisen J.A."/>
            <person name="Darling A.E."/>
            <person name="Facciotti M.T."/>
        </authorList>
    </citation>
    <scope>NUCLEOTIDE SEQUENCE [LARGE SCALE GENOMIC DNA]</scope>
    <source>
        <strain evidence="5">ATCC 43099 / DSM 3394 / CCM 3739 / CIP 104546 / IAM 13178 / JCM 8861 / NBRC 102185 / NCIMB 2190 / MS3</strain>
        <strain evidence="3">MS-3</strain>
    </source>
</reference>
<feature type="region of interest" description="Disordered" evidence="1">
    <location>
        <begin position="450"/>
        <end position="484"/>
    </location>
</feature>
<reference evidence="4" key="1">
    <citation type="submission" date="2010-02" db="EMBL/GenBank/DDBJ databases">
        <title>Complete sequence of chromosome of Natrialba magadii ATCC 43099.</title>
        <authorList>
            <consortium name="US DOE Joint Genome Institute"/>
            <person name="Lucas S."/>
            <person name="Copeland A."/>
            <person name="Lapidus A."/>
            <person name="Cheng J.-F."/>
            <person name="Bruce D."/>
            <person name="Goodwin L."/>
            <person name="Pitluck S."/>
            <person name="Davenport K."/>
            <person name="Saunders E."/>
            <person name="Detter J.C."/>
            <person name="Han C."/>
            <person name="Tapia R."/>
            <person name="Land M."/>
            <person name="Hauser L."/>
            <person name="Kyrpides N."/>
            <person name="Mikhailova N."/>
            <person name="De Castro R.E."/>
            <person name="Maupin-Furlow J.A."/>
            <person name="Woyke T."/>
        </authorList>
    </citation>
    <scope>NUCLEOTIDE SEQUENCE [LARGE SCALE GENOMIC DNA]</scope>
    <source>
        <strain evidence="4">ATCC 43099 / DSM 3394 / CCM 3739 / CIP 104546 / IAM 13178 / JCM 8861 / NBRC 102185 / NCIMB 2190 / MS3</strain>
    </source>
</reference>
<keyword evidence="2" id="KW-0456">Lyase</keyword>
<dbReference type="SUPFAM" id="SSF51126">
    <property type="entry name" value="Pectin lyase-like"/>
    <property type="match status" value="1"/>
</dbReference>
<feature type="region of interest" description="Disordered" evidence="1">
    <location>
        <begin position="180"/>
        <end position="200"/>
    </location>
</feature>
<dbReference type="PATRIC" id="fig|547559.17.peg.2582"/>
<feature type="compositionally biased region" description="Acidic residues" evidence="1">
    <location>
        <begin position="329"/>
        <end position="346"/>
    </location>
</feature>
<accession>D3STB8</accession>